<dbReference type="EMBL" id="JACTNZ010000006">
    <property type="protein sequence ID" value="KAG5545934.1"/>
    <property type="molecule type" value="Genomic_DNA"/>
</dbReference>
<name>A0AAV6K0I6_9ERIC</name>
<gene>
    <name evidence="2" type="ORF">RHGRI_018184</name>
</gene>
<evidence type="ECO:0000256" key="1">
    <source>
        <dbReference type="SAM" id="MobiDB-lite"/>
    </source>
</evidence>
<proteinExistence type="predicted"/>
<comment type="caution">
    <text evidence="2">The sequence shown here is derived from an EMBL/GenBank/DDBJ whole genome shotgun (WGS) entry which is preliminary data.</text>
</comment>
<evidence type="ECO:0000313" key="2">
    <source>
        <dbReference type="EMBL" id="KAG5545934.1"/>
    </source>
</evidence>
<feature type="compositionally biased region" description="Polar residues" evidence="1">
    <location>
        <begin position="1"/>
        <end position="14"/>
    </location>
</feature>
<keyword evidence="3" id="KW-1185">Reference proteome</keyword>
<dbReference type="Proteomes" id="UP000823749">
    <property type="component" value="Chromosome 6"/>
</dbReference>
<evidence type="ECO:0000313" key="3">
    <source>
        <dbReference type="Proteomes" id="UP000823749"/>
    </source>
</evidence>
<dbReference type="AlphaFoldDB" id="A0AAV6K0I6"/>
<reference evidence="2 3" key="1">
    <citation type="submission" date="2020-08" db="EMBL/GenBank/DDBJ databases">
        <title>Plant Genome Project.</title>
        <authorList>
            <person name="Zhang R.-G."/>
        </authorList>
    </citation>
    <scope>NUCLEOTIDE SEQUENCE [LARGE SCALE GENOMIC DNA]</scope>
    <source>
        <strain evidence="2">WSP0</strain>
        <tissue evidence="2">Leaf</tissue>
    </source>
</reference>
<organism evidence="2 3">
    <name type="scientific">Rhododendron griersonianum</name>
    <dbReference type="NCBI Taxonomy" id="479676"/>
    <lineage>
        <taxon>Eukaryota</taxon>
        <taxon>Viridiplantae</taxon>
        <taxon>Streptophyta</taxon>
        <taxon>Embryophyta</taxon>
        <taxon>Tracheophyta</taxon>
        <taxon>Spermatophyta</taxon>
        <taxon>Magnoliopsida</taxon>
        <taxon>eudicotyledons</taxon>
        <taxon>Gunneridae</taxon>
        <taxon>Pentapetalae</taxon>
        <taxon>asterids</taxon>
        <taxon>Ericales</taxon>
        <taxon>Ericaceae</taxon>
        <taxon>Ericoideae</taxon>
        <taxon>Rhodoreae</taxon>
        <taxon>Rhododendron</taxon>
    </lineage>
</organism>
<accession>A0AAV6K0I6</accession>
<sequence>MAQNKETTPANKIGSSCYRKTPTTASLLPLPETPKKHHRHRRQPSQSSLQPPTKP</sequence>
<feature type="compositionally biased region" description="Polar residues" evidence="1">
    <location>
        <begin position="44"/>
        <end position="55"/>
    </location>
</feature>
<protein>
    <submittedName>
        <fullName evidence="2">Uncharacterized protein</fullName>
    </submittedName>
</protein>
<feature type="region of interest" description="Disordered" evidence="1">
    <location>
        <begin position="1"/>
        <end position="55"/>
    </location>
</feature>